<name>A0ABR0PAG6_GOSAR</name>
<protein>
    <submittedName>
        <fullName evidence="1">Uncharacterized protein</fullName>
    </submittedName>
</protein>
<dbReference type="Proteomes" id="UP001358586">
    <property type="component" value="Chromosome 7"/>
</dbReference>
<gene>
    <name evidence="1" type="ORF">PVK06_023124</name>
</gene>
<keyword evidence="2" id="KW-1185">Reference proteome</keyword>
<organism evidence="1 2">
    <name type="scientific">Gossypium arboreum</name>
    <name type="common">Tree cotton</name>
    <name type="synonym">Gossypium nanking</name>
    <dbReference type="NCBI Taxonomy" id="29729"/>
    <lineage>
        <taxon>Eukaryota</taxon>
        <taxon>Viridiplantae</taxon>
        <taxon>Streptophyta</taxon>
        <taxon>Embryophyta</taxon>
        <taxon>Tracheophyta</taxon>
        <taxon>Spermatophyta</taxon>
        <taxon>Magnoliopsida</taxon>
        <taxon>eudicotyledons</taxon>
        <taxon>Gunneridae</taxon>
        <taxon>Pentapetalae</taxon>
        <taxon>rosids</taxon>
        <taxon>malvids</taxon>
        <taxon>Malvales</taxon>
        <taxon>Malvaceae</taxon>
        <taxon>Malvoideae</taxon>
        <taxon>Gossypium</taxon>
    </lineage>
</organism>
<accession>A0ABR0PAG6</accession>
<evidence type="ECO:0000313" key="1">
    <source>
        <dbReference type="EMBL" id="KAK5818191.1"/>
    </source>
</evidence>
<sequence>MGLIEKRKTYFLLAFMVIIFLLKINHLRAAFIVKSNTSYECKGHLDKCWTTEAFDSELEWELDMVMNSTIVRMLESGSATITGKTGNSNEPSQQNCRSLHTIVVFPPQAVKQTVRECTAATAAAKAQKFHQFSSSMP</sequence>
<dbReference type="EMBL" id="JARKNE010000007">
    <property type="protein sequence ID" value="KAK5818191.1"/>
    <property type="molecule type" value="Genomic_DNA"/>
</dbReference>
<proteinExistence type="predicted"/>
<comment type="caution">
    <text evidence="1">The sequence shown here is derived from an EMBL/GenBank/DDBJ whole genome shotgun (WGS) entry which is preliminary data.</text>
</comment>
<reference evidence="1 2" key="1">
    <citation type="submission" date="2023-03" db="EMBL/GenBank/DDBJ databases">
        <title>WGS of Gossypium arboreum.</title>
        <authorList>
            <person name="Yu D."/>
        </authorList>
    </citation>
    <scope>NUCLEOTIDE SEQUENCE [LARGE SCALE GENOMIC DNA]</scope>
    <source>
        <tissue evidence="1">Leaf</tissue>
    </source>
</reference>
<evidence type="ECO:0000313" key="2">
    <source>
        <dbReference type="Proteomes" id="UP001358586"/>
    </source>
</evidence>